<dbReference type="InterPro" id="IPR044087">
    <property type="entry name" value="NahD-like"/>
</dbReference>
<dbReference type="GO" id="GO:0006749">
    <property type="term" value="P:glutathione metabolic process"/>
    <property type="evidence" value="ECO:0007669"/>
    <property type="project" value="TreeGrafter"/>
</dbReference>
<accession>A0A150NZS5</accession>
<dbReference type="GO" id="GO:0004602">
    <property type="term" value="F:glutathione peroxidase activity"/>
    <property type="evidence" value="ECO:0007669"/>
    <property type="project" value="TreeGrafter"/>
</dbReference>
<dbReference type="PANTHER" id="PTHR42943">
    <property type="entry name" value="GLUTATHIONE S-TRANSFERASE KAPPA"/>
    <property type="match status" value="1"/>
</dbReference>
<dbReference type="PIRSF" id="PIRSF006386">
    <property type="entry name" value="HCCAis_GSTk"/>
    <property type="match status" value="1"/>
</dbReference>
<dbReference type="GO" id="GO:1901170">
    <property type="term" value="P:naphthalene catabolic process"/>
    <property type="evidence" value="ECO:0007669"/>
    <property type="project" value="InterPro"/>
</dbReference>
<dbReference type="AlphaFoldDB" id="A0A150NZS5"/>
<gene>
    <name evidence="4" type="ORF">BE08_26460</name>
</gene>
<name>A0A150NZS5_SORCE</name>
<dbReference type="InterPro" id="IPR051924">
    <property type="entry name" value="GST_Kappa/NadH"/>
</dbReference>
<dbReference type="PANTHER" id="PTHR42943:SF2">
    <property type="entry name" value="GLUTATHIONE S-TRANSFERASE KAPPA 1"/>
    <property type="match status" value="1"/>
</dbReference>
<dbReference type="GO" id="GO:0004364">
    <property type="term" value="F:glutathione transferase activity"/>
    <property type="evidence" value="ECO:0007669"/>
    <property type="project" value="TreeGrafter"/>
</dbReference>
<keyword evidence="1" id="KW-0413">Isomerase</keyword>
<dbReference type="CDD" id="cd03022">
    <property type="entry name" value="DsbA_HCCA_Iso"/>
    <property type="match status" value="1"/>
</dbReference>
<dbReference type="InterPro" id="IPR001853">
    <property type="entry name" value="DSBA-like_thioredoxin_dom"/>
</dbReference>
<evidence type="ECO:0000313" key="5">
    <source>
        <dbReference type="Proteomes" id="UP000075420"/>
    </source>
</evidence>
<dbReference type="Gene3D" id="3.40.30.10">
    <property type="entry name" value="Glutaredoxin"/>
    <property type="match status" value="1"/>
</dbReference>
<evidence type="ECO:0000256" key="2">
    <source>
        <dbReference type="PIRSR" id="PIRSR006386-1"/>
    </source>
</evidence>
<evidence type="ECO:0000256" key="1">
    <source>
        <dbReference type="PIRNR" id="PIRNR006386"/>
    </source>
</evidence>
<evidence type="ECO:0000313" key="4">
    <source>
        <dbReference type="EMBL" id="KYF47852.1"/>
    </source>
</evidence>
<reference evidence="4 5" key="1">
    <citation type="submission" date="2014-02" db="EMBL/GenBank/DDBJ databases">
        <title>The small core and large imbalanced accessory genome model reveals a collaborative survival strategy of Sorangium cellulosum strains in nature.</title>
        <authorList>
            <person name="Han K."/>
            <person name="Peng R."/>
            <person name="Blom J."/>
            <person name="Li Y.-Z."/>
        </authorList>
    </citation>
    <scope>NUCLEOTIDE SEQUENCE [LARGE SCALE GENOMIC DNA]</scope>
    <source>
        <strain evidence="4 5">So0157-25</strain>
    </source>
</reference>
<organism evidence="4 5">
    <name type="scientific">Sorangium cellulosum</name>
    <name type="common">Polyangium cellulosum</name>
    <dbReference type="NCBI Taxonomy" id="56"/>
    <lineage>
        <taxon>Bacteria</taxon>
        <taxon>Pseudomonadati</taxon>
        <taxon>Myxococcota</taxon>
        <taxon>Polyangia</taxon>
        <taxon>Polyangiales</taxon>
        <taxon>Polyangiaceae</taxon>
        <taxon>Sorangium</taxon>
    </lineage>
</organism>
<protein>
    <recommendedName>
        <fullName evidence="1">2-hydroxychromene-2-carboxylate isomerase</fullName>
        <ecNumber evidence="1">5.99.1.4</ecNumber>
    </recommendedName>
</protein>
<dbReference type="GO" id="GO:0018845">
    <property type="term" value="F:2-hydroxychromene-2-carboxylate isomerase activity"/>
    <property type="evidence" value="ECO:0007669"/>
    <property type="project" value="UniProtKB-UniRule"/>
</dbReference>
<dbReference type="EC" id="5.99.1.4" evidence="1"/>
<dbReference type="Pfam" id="PF01323">
    <property type="entry name" value="DSBA"/>
    <property type="match status" value="1"/>
</dbReference>
<sequence length="225" mass="25234">MIGRVDFYFDYISGYAYFAWLRIQEICDRRGVELGVHPVLFAGLLDRWGQLGPAEIPPKRAWAYKDAFRHAKLHGIELSCPKYHPFNPLLALRLSLREVAGAEQRRVVSTLFRAGWGQGIDLGSPDELAGALDREGLDSRALIERASAPEAKEALRRDTERAVGRGVFGVPTTFVGDELFWGSDRMDYVELALDGRDPLDEARVREALARPRAADRRKVRPTGDG</sequence>
<dbReference type="InterPro" id="IPR014440">
    <property type="entry name" value="HCCAis_GSTk"/>
</dbReference>
<dbReference type="EMBL" id="JELY01003571">
    <property type="protein sequence ID" value="KYF47852.1"/>
    <property type="molecule type" value="Genomic_DNA"/>
</dbReference>
<dbReference type="Proteomes" id="UP000075420">
    <property type="component" value="Unassembled WGS sequence"/>
</dbReference>
<proteinExistence type="inferred from homology"/>
<comment type="catalytic activity">
    <reaction evidence="1">
        <text>2-hydroxychromene-2-carboxylate = (3E)-4-(2-hydroxyphenyl)-2-oxobut-3-enoate</text>
        <dbReference type="Rhea" id="RHEA:27401"/>
        <dbReference type="ChEBI" id="CHEBI:59350"/>
        <dbReference type="ChEBI" id="CHEBI:59353"/>
        <dbReference type="EC" id="5.99.1.4"/>
    </reaction>
</comment>
<evidence type="ECO:0000259" key="3">
    <source>
        <dbReference type="Pfam" id="PF01323"/>
    </source>
</evidence>
<comment type="caution">
    <text evidence="4">The sequence shown here is derived from an EMBL/GenBank/DDBJ whole genome shotgun (WGS) entry which is preliminary data.</text>
</comment>
<comment type="similarity">
    <text evidence="1">Belongs to the GST superfamily. NadH family.</text>
</comment>
<feature type="domain" description="DSBA-like thioredoxin" evidence="3">
    <location>
        <begin position="4"/>
        <end position="193"/>
    </location>
</feature>
<dbReference type="SUPFAM" id="SSF52833">
    <property type="entry name" value="Thioredoxin-like"/>
    <property type="match status" value="1"/>
</dbReference>
<dbReference type="InterPro" id="IPR036249">
    <property type="entry name" value="Thioredoxin-like_sf"/>
</dbReference>
<feature type="active site" description="Nucleophile" evidence="2">
    <location>
        <position position="13"/>
    </location>
</feature>